<evidence type="ECO:0000256" key="2">
    <source>
        <dbReference type="ARBA" id="ARBA00023125"/>
    </source>
</evidence>
<gene>
    <name evidence="5" type="primary">yesS</name>
    <name evidence="5" type="ORF">CNLFYP112_02424</name>
</gene>
<dbReference type="Pfam" id="PF02311">
    <property type="entry name" value="AraC_binding"/>
    <property type="match status" value="1"/>
</dbReference>
<dbReference type="GO" id="GO:0003700">
    <property type="term" value="F:DNA-binding transcription factor activity"/>
    <property type="evidence" value="ECO:0007669"/>
    <property type="project" value="InterPro"/>
</dbReference>
<dbReference type="InterPro" id="IPR003313">
    <property type="entry name" value="AraC-bd"/>
</dbReference>
<dbReference type="Pfam" id="PF12833">
    <property type="entry name" value="HTH_18"/>
    <property type="match status" value="1"/>
</dbReference>
<dbReference type="Gene3D" id="1.10.10.60">
    <property type="entry name" value="Homeodomain-like"/>
    <property type="match status" value="2"/>
</dbReference>
<evidence type="ECO:0000256" key="3">
    <source>
        <dbReference type="ARBA" id="ARBA00023163"/>
    </source>
</evidence>
<dbReference type="PRINTS" id="PR00032">
    <property type="entry name" value="HTHARAC"/>
</dbReference>
<feature type="domain" description="HTH araC/xylS-type" evidence="4">
    <location>
        <begin position="250"/>
        <end position="347"/>
    </location>
</feature>
<dbReference type="InterPro" id="IPR018060">
    <property type="entry name" value="HTH_AraC"/>
</dbReference>
<dbReference type="InterPro" id="IPR018062">
    <property type="entry name" value="HTH_AraC-typ_CS"/>
</dbReference>
<dbReference type="InterPro" id="IPR009057">
    <property type="entry name" value="Homeodomain-like_sf"/>
</dbReference>
<dbReference type="AlphaFoldDB" id="A0A6N2VA88"/>
<proteinExistence type="predicted"/>
<evidence type="ECO:0000259" key="4">
    <source>
        <dbReference type="PROSITE" id="PS01124"/>
    </source>
</evidence>
<keyword evidence="2" id="KW-0238">DNA-binding</keyword>
<dbReference type="Gene3D" id="2.60.120.10">
    <property type="entry name" value="Jelly Rolls"/>
    <property type="match status" value="1"/>
</dbReference>
<dbReference type="SMART" id="SM00342">
    <property type="entry name" value="HTH_ARAC"/>
    <property type="match status" value="1"/>
</dbReference>
<evidence type="ECO:0000256" key="1">
    <source>
        <dbReference type="ARBA" id="ARBA00023015"/>
    </source>
</evidence>
<dbReference type="PANTHER" id="PTHR43280">
    <property type="entry name" value="ARAC-FAMILY TRANSCRIPTIONAL REGULATOR"/>
    <property type="match status" value="1"/>
</dbReference>
<protein>
    <submittedName>
        <fullName evidence="5">HTH-type transcriptional regulator YesS</fullName>
    </submittedName>
</protein>
<dbReference type="SUPFAM" id="SSF46689">
    <property type="entry name" value="Homeodomain-like"/>
    <property type="match status" value="1"/>
</dbReference>
<dbReference type="PANTHER" id="PTHR43280:SF2">
    <property type="entry name" value="HTH-TYPE TRANSCRIPTIONAL REGULATOR EXSA"/>
    <property type="match status" value="1"/>
</dbReference>
<keyword evidence="3" id="KW-0804">Transcription</keyword>
<dbReference type="SUPFAM" id="SSF51182">
    <property type="entry name" value="RmlC-like cupins"/>
    <property type="match status" value="1"/>
</dbReference>
<accession>A0A6N2VA88</accession>
<sequence length="353" mass="41737">MISKYDTLKKDIFRLNEDEEFYKAYYHAGHSSEGLKEFLSQIDKGDATRRHLVIPELLPEIISYEMNDEEYFKEGDSRNVYISMHNRYTPAFLHRHNFFEIVFVYHGSCAQNIGANRKYFSDGDVIFIAPGVYHTMEVFQDDSIVFNILIQQKTFHQMFLPLAKGDDIQSKFFKEGLYNQHQLEYLVYHTKDSWKSFVLKMYYEHLNHDGFSDQILIGMLTYLSADTMRRFQDTMESSYFFMQSRQLDDFLVLNYIQEHIDTVTLTDISKHFGFSLSYCSKLIKNTTGMRFNDWKKALRIRKGERLLVNTTDTISSISLSLGYENTETFIRIFKKETGMTPGQYRKQSQQNSQ</sequence>
<dbReference type="InterPro" id="IPR020449">
    <property type="entry name" value="Tscrpt_reg_AraC-type_HTH"/>
</dbReference>
<organism evidence="5">
    <name type="scientific">[Clostridium] nexile</name>
    <dbReference type="NCBI Taxonomy" id="29361"/>
    <lineage>
        <taxon>Bacteria</taxon>
        <taxon>Bacillati</taxon>
        <taxon>Bacillota</taxon>
        <taxon>Clostridia</taxon>
        <taxon>Lachnospirales</taxon>
        <taxon>Lachnospiraceae</taxon>
        <taxon>Tyzzerella</taxon>
    </lineage>
</organism>
<dbReference type="EMBL" id="CACRTG010000021">
    <property type="protein sequence ID" value="VYT23936.1"/>
    <property type="molecule type" value="Genomic_DNA"/>
</dbReference>
<dbReference type="PROSITE" id="PS00041">
    <property type="entry name" value="HTH_ARAC_FAMILY_1"/>
    <property type="match status" value="1"/>
</dbReference>
<evidence type="ECO:0000313" key="5">
    <source>
        <dbReference type="EMBL" id="VYT23936.1"/>
    </source>
</evidence>
<reference evidence="5" key="1">
    <citation type="submission" date="2019-11" db="EMBL/GenBank/DDBJ databases">
        <authorList>
            <person name="Feng L."/>
        </authorList>
    </citation>
    <scope>NUCLEOTIDE SEQUENCE</scope>
    <source>
        <strain evidence="5">CnexileLFYP112</strain>
    </source>
</reference>
<dbReference type="GO" id="GO:0043565">
    <property type="term" value="F:sequence-specific DNA binding"/>
    <property type="evidence" value="ECO:0007669"/>
    <property type="project" value="InterPro"/>
</dbReference>
<dbReference type="InterPro" id="IPR014710">
    <property type="entry name" value="RmlC-like_jellyroll"/>
</dbReference>
<name>A0A6N2VA88_9FIRM</name>
<dbReference type="InterPro" id="IPR011051">
    <property type="entry name" value="RmlC_Cupin_sf"/>
</dbReference>
<keyword evidence="1" id="KW-0805">Transcription regulation</keyword>
<dbReference type="PROSITE" id="PS01124">
    <property type="entry name" value="HTH_ARAC_FAMILY_2"/>
    <property type="match status" value="1"/>
</dbReference>